<proteinExistence type="predicted"/>
<dbReference type="EMBL" id="CAUOFW020003280">
    <property type="protein sequence ID" value="CAK9158985.1"/>
    <property type="molecule type" value="Genomic_DNA"/>
</dbReference>
<evidence type="ECO:0000313" key="1">
    <source>
        <dbReference type="EMBL" id="CAK9158985.1"/>
    </source>
</evidence>
<keyword evidence="2" id="KW-1185">Reference proteome</keyword>
<protein>
    <submittedName>
        <fullName evidence="1">Uncharacterized protein</fullName>
    </submittedName>
</protein>
<evidence type="ECO:0000313" key="2">
    <source>
        <dbReference type="Proteomes" id="UP001642360"/>
    </source>
</evidence>
<organism evidence="1 2">
    <name type="scientific">Ilex paraguariensis</name>
    <name type="common">yerba mate</name>
    <dbReference type="NCBI Taxonomy" id="185542"/>
    <lineage>
        <taxon>Eukaryota</taxon>
        <taxon>Viridiplantae</taxon>
        <taxon>Streptophyta</taxon>
        <taxon>Embryophyta</taxon>
        <taxon>Tracheophyta</taxon>
        <taxon>Spermatophyta</taxon>
        <taxon>Magnoliopsida</taxon>
        <taxon>eudicotyledons</taxon>
        <taxon>Gunneridae</taxon>
        <taxon>Pentapetalae</taxon>
        <taxon>asterids</taxon>
        <taxon>campanulids</taxon>
        <taxon>Aquifoliales</taxon>
        <taxon>Aquifoliaceae</taxon>
        <taxon>Ilex</taxon>
    </lineage>
</organism>
<accession>A0ABC8ST17</accession>
<dbReference type="Proteomes" id="UP001642360">
    <property type="component" value="Unassembled WGS sequence"/>
</dbReference>
<reference evidence="1 2" key="1">
    <citation type="submission" date="2024-02" db="EMBL/GenBank/DDBJ databases">
        <authorList>
            <person name="Vignale AGUSTIN F."/>
            <person name="Sosa J E."/>
            <person name="Modenutti C."/>
        </authorList>
    </citation>
    <scope>NUCLEOTIDE SEQUENCE [LARGE SCALE GENOMIC DNA]</scope>
</reference>
<sequence>MKDWASSASTRKNHLFPRYLCCLSPPLSKAKGKRKLSKTETIEKHAPTESRPLIWKNEEEAILKFVDDSELAILSTNVSYTTAAERKFCEEEFLHFEKKILKLQNDLVTSQNKVLQELKEKEKIALHLNETMEDRNRFLDNEKDLELKLVASEKKAVEEEALCLKVFELSFALMKKDSELSSVLEKKESKHAEIVKAATDVVVKEYKDSFDFKK</sequence>
<name>A0ABC8ST17_9AQUA</name>
<dbReference type="AlphaFoldDB" id="A0ABC8ST17"/>
<gene>
    <name evidence="1" type="ORF">ILEXP_LOCUS27662</name>
</gene>
<comment type="caution">
    <text evidence="1">The sequence shown here is derived from an EMBL/GenBank/DDBJ whole genome shotgun (WGS) entry which is preliminary data.</text>
</comment>